<feature type="transmembrane region" description="Helical" evidence="9">
    <location>
        <begin position="290"/>
        <end position="323"/>
    </location>
</feature>
<comment type="caution">
    <text evidence="11">The sequence shown here is derived from an EMBL/GenBank/DDBJ whole genome shotgun (WGS) entry which is preliminary data.</text>
</comment>
<keyword evidence="4" id="KW-0963">Cytoplasm</keyword>
<dbReference type="InterPro" id="IPR029071">
    <property type="entry name" value="Ubiquitin-like_domsf"/>
</dbReference>
<protein>
    <recommendedName>
        <fullName evidence="10">Ubiquitin-like domain-containing protein</fullName>
    </recommendedName>
</protein>
<dbReference type="PANTHER" id="PTHR10666">
    <property type="entry name" value="UBIQUITIN"/>
    <property type="match status" value="1"/>
</dbReference>
<feature type="domain" description="Ubiquitin-like" evidence="10">
    <location>
        <begin position="119"/>
        <end position="159"/>
    </location>
</feature>
<dbReference type="Proteomes" id="UP000604046">
    <property type="component" value="Unassembled WGS sequence"/>
</dbReference>
<dbReference type="PROSITE" id="PS50053">
    <property type="entry name" value="UBIQUITIN_2"/>
    <property type="match status" value="1"/>
</dbReference>
<keyword evidence="9" id="KW-1133">Transmembrane helix</keyword>
<dbReference type="Gene3D" id="3.10.20.90">
    <property type="entry name" value="Phosphatidylinositol 3-kinase Catalytic Subunit, Chain A, domain 1"/>
    <property type="match status" value="1"/>
</dbReference>
<evidence type="ECO:0000256" key="2">
    <source>
        <dbReference type="ARBA" id="ARBA00004496"/>
    </source>
</evidence>
<evidence type="ECO:0000256" key="6">
    <source>
        <dbReference type="ARBA" id="ARBA00022737"/>
    </source>
</evidence>
<keyword evidence="12" id="KW-1185">Reference proteome</keyword>
<keyword evidence="6" id="KW-0677">Repeat</keyword>
<evidence type="ECO:0000256" key="3">
    <source>
        <dbReference type="ARBA" id="ARBA00008430"/>
    </source>
</evidence>
<dbReference type="SUPFAM" id="SSF54236">
    <property type="entry name" value="Ubiquitin-like"/>
    <property type="match status" value="1"/>
</dbReference>
<keyword evidence="7" id="KW-0832">Ubl conjugation</keyword>
<comment type="subcellular location">
    <subcellularLocation>
        <location evidence="2">Cytoplasm</location>
    </subcellularLocation>
    <subcellularLocation>
        <location evidence="1">Nucleus</location>
    </subcellularLocation>
</comment>
<dbReference type="OrthoDB" id="407434at2759"/>
<keyword evidence="9" id="KW-0812">Transmembrane</keyword>
<evidence type="ECO:0000256" key="9">
    <source>
        <dbReference type="SAM" id="Phobius"/>
    </source>
</evidence>
<organism evidence="11 12">
    <name type="scientific">Symbiodinium natans</name>
    <dbReference type="NCBI Taxonomy" id="878477"/>
    <lineage>
        <taxon>Eukaryota</taxon>
        <taxon>Sar</taxon>
        <taxon>Alveolata</taxon>
        <taxon>Dinophyceae</taxon>
        <taxon>Suessiales</taxon>
        <taxon>Symbiodiniaceae</taxon>
        <taxon>Symbiodinium</taxon>
    </lineage>
</organism>
<evidence type="ECO:0000313" key="12">
    <source>
        <dbReference type="Proteomes" id="UP000604046"/>
    </source>
</evidence>
<dbReference type="FunFam" id="3.10.20.90:FF:000469">
    <property type="entry name" value="Polyubiquitin-C"/>
    <property type="match status" value="1"/>
</dbReference>
<dbReference type="GO" id="GO:0005634">
    <property type="term" value="C:nucleus"/>
    <property type="evidence" value="ECO:0007669"/>
    <property type="project" value="UniProtKB-SubCell"/>
</dbReference>
<comment type="similarity">
    <text evidence="3">Belongs to the ubiquitin family.</text>
</comment>
<sequence>MTENIRINVEYHSVPDGGATMAYQFIPWAAASVMSINQILAPFTVDEIEEIVINGTRVRHDVDFDGRRTFVRQFALIPINYDVHIYLDVYVADERNVDEDDDDDDDEGNIGEVYRGYAMQIFVKTMTGETIAMDVEASDTIDNVKTKIEEKYGIQRDVQTWKVQSDTMDASGDLLDVLLRNDSEGETDMEEAIMIRWGAVVAGSFWYGDMANDADHCEQWTGRTYSDGQTAQMGSSVSPVMSYPALLLFLPSNLFFWLNGFVGVHFVVVAVVVAVARFRLNLTNRLLENLAVVVAVFSVMVWVLLLFSALLVAVVLDVVLVVILLA</sequence>
<gene>
    <name evidence="11" type="ORF">SNAT2548_LOCUS28389</name>
</gene>
<keyword evidence="9" id="KW-0472">Membrane</keyword>
<keyword evidence="5" id="KW-1017">Isopeptide bond</keyword>
<evidence type="ECO:0000259" key="10">
    <source>
        <dbReference type="PROSITE" id="PS50053"/>
    </source>
</evidence>
<dbReference type="EMBL" id="CAJNDS010002514">
    <property type="protein sequence ID" value="CAE7506791.1"/>
    <property type="molecule type" value="Genomic_DNA"/>
</dbReference>
<keyword evidence="8" id="KW-0539">Nucleus</keyword>
<evidence type="ECO:0000256" key="7">
    <source>
        <dbReference type="ARBA" id="ARBA00022843"/>
    </source>
</evidence>
<evidence type="ECO:0000256" key="8">
    <source>
        <dbReference type="ARBA" id="ARBA00023242"/>
    </source>
</evidence>
<proteinExistence type="inferred from homology"/>
<dbReference type="GO" id="GO:0005737">
    <property type="term" value="C:cytoplasm"/>
    <property type="evidence" value="ECO:0007669"/>
    <property type="project" value="UniProtKB-SubCell"/>
</dbReference>
<accession>A0A812T584</accession>
<dbReference type="Pfam" id="PF00240">
    <property type="entry name" value="ubiquitin"/>
    <property type="match status" value="1"/>
</dbReference>
<dbReference type="InterPro" id="IPR050158">
    <property type="entry name" value="Ubiquitin_ubiquitin-like"/>
</dbReference>
<name>A0A812T584_9DINO</name>
<dbReference type="AlphaFoldDB" id="A0A812T584"/>
<reference evidence="11" key="1">
    <citation type="submission" date="2021-02" db="EMBL/GenBank/DDBJ databases">
        <authorList>
            <person name="Dougan E. K."/>
            <person name="Rhodes N."/>
            <person name="Thang M."/>
            <person name="Chan C."/>
        </authorList>
    </citation>
    <scope>NUCLEOTIDE SEQUENCE</scope>
</reference>
<evidence type="ECO:0000256" key="5">
    <source>
        <dbReference type="ARBA" id="ARBA00022499"/>
    </source>
</evidence>
<dbReference type="InterPro" id="IPR000626">
    <property type="entry name" value="Ubiquitin-like_dom"/>
</dbReference>
<evidence type="ECO:0000313" key="11">
    <source>
        <dbReference type="EMBL" id="CAE7506791.1"/>
    </source>
</evidence>
<evidence type="ECO:0000256" key="1">
    <source>
        <dbReference type="ARBA" id="ARBA00004123"/>
    </source>
</evidence>
<feature type="transmembrane region" description="Helical" evidence="9">
    <location>
        <begin position="254"/>
        <end position="278"/>
    </location>
</feature>
<evidence type="ECO:0000256" key="4">
    <source>
        <dbReference type="ARBA" id="ARBA00022490"/>
    </source>
</evidence>